<dbReference type="PATRIC" id="fig|1286171.3.peg.2556"/>
<comment type="cofactor">
    <cofactor evidence="10">
        <name>[4Fe-4S] cluster</name>
        <dbReference type="ChEBI" id="CHEBI:49883"/>
    </cofactor>
    <text evidence="10">Binds 1 [4Fe-4S] cluster. The cluster is coordinated with 3 cysteines and an exchangeable S-adenosyl-L-methionine.</text>
</comment>
<evidence type="ECO:0000256" key="1">
    <source>
        <dbReference type="ARBA" id="ARBA00003141"/>
    </source>
</evidence>
<comment type="function">
    <text evidence="1 10">Activation of pyruvate formate-lyase under anaerobic conditions by generation of an organic free radical, using S-adenosylmethionine and reduced flavodoxin as cosubstrates to produce 5'-deoxy-adenosine.</text>
</comment>
<dbReference type="GO" id="GO:0046872">
    <property type="term" value="F:metal ion binding"/>
    <property type="evidence" value="ECO:0007669"/>
    <property type="project" value="UniProtKB-UniRule"/>
</dbReference>
<evidence type="ECO:0000313" key="13">
    <source>
        <dbReference type="Proteomes" id="UP000019591"/>
    </source>
</evidence>
<dbReference type="SFLD" id="SFLDG01066">
    <property type="entry name" value="organic_radical-activating_enz"/>
    <property type="match status" value="1"/>
</dbReference>
<dbReference type="InterPro" id="IPR034457">
    <property type="entry name" value="Organic_radical-activating"/>
</dbReference>
<comment type="subcellular location">
    <subcellularLocation>
        <location evidence="10">Cytoplasm</location>
    </subcellularLocation>
</comment>
<dbReference type="Gene3D" id="3.20.20.70">
    <property type="entry name" value="Aldolase class I"/>
    <property type="match status" value="1"/>
</dbReference>
<dbReference type="PROSITE" id="PS51918">
    <property type="entry name" value="RADICAL_SAM"/>
    <property type="match status" value="1"/>
</dbReference>
<dbReference type="InterPro" id="IPR001989">
    <property type="entry name" value="Radical_activat_CS"/>
</dbReference>
<dbReference type="KEGG" id="eac:EAL2_808p03790"/>
<keyword evidence="6 10" id="KW-0479">Metal-binding</keyword>
<dbReference type="GO" id="GO:0005737">
    <property type="term" value="C:cytoplasm"/>
    <property type="evidence" value="ECO:0007669"/>
    <property type="project" value="UniProtKB-SubCell"/>
</dbReference>
<dbReference type="EMBL" id="CP007453">
    <property type="protein sequence ID" value="AHM57883.1"/>
    <property type="molecule type" value="Genomic_DNA"/>
</dbReference>
<keyword evidence="8 10" id="KW-0408">Iron</keyword>
<dbReference type="EC" id="1.97.1.4" evidence="10"/>
<accession>W8TJB6</accession>
<comment type="catalytic activity">
    <reaction evidence="10">
        <text>glycyl-[formate C-acetyltransferase] + reduced [flavodoxin] + S-adenosyl-L-methionine = glycin-2-yl radical-[formate C-acetyltransferase] + semiquinone [flavodoxin] + 5'-deoxyadenosine + L-methionine + H(+)</text>
        <dbReference type="Rhea" id="RHEA:19225"/>
        <dbReference type="Rhea" id="RHEA-COMP:10622"/>
        <dbReference type="Rhea" id="RHEA-COMP:12190"/>
        <dbReference type="Rhea" id="RHEA-COMP:12191"/>
        <dbReference type="Rhea" id="RHEA-COMP:14480"/>
        <dbReference type="ChEBI" id="CHEBI:15378"/>
        <dbReference type="ChEBI" id="CHEBI:17319"/>
        <dbReference type="ChEBI" id="CHEBI:29947"/>
        <dbReference type="ChEBI" id="CHEBI:32722"/>
        <dbReference type="ChEBI" id="CHEBI:57618"/>
        <dbReference type="ChEBI" id="CHEBI:57844"/>
        <dbReference type="ChEBI" id="CHEBI:59789"/>
        <dbReference type="ChEBI" id="CHEBI:140311"/>
        <dbReference type="EC" id="1.97.1.4"/>
    </reaction>
</comment>
<evidence type="ECO:0000256" key="2">
    <source>
        <dbReference type="ARBA" id="ARBA00009777"/>
    </source>
</evidence>
<evidence type="ECO:0000256" key="8">
    <source>
        <dbReference type="ARBA" id="ARBA00023004"/>
    </source>
</evidence>
<keyword evidence="9 10" id="KW-0411">Iron-sulfur</keyword>
<evidence type="ECO:0000256" key="7">
    <source>
        <dbReference type="ARBA" id="ARBA00023002"/>
    </source>
</evidence>
<keyword evidence="7 10" id="KW-0560">Oxidoreductase</keyword>
<dbReference type="NCBIfam" id="TIGR02493">
    <property type="entry name" value="PFLA"/>
    <property type="match status" value="1"/>
</dbReference>
<dbReference type="GO" id="GO:0043365">
    <property type="term" value="F:[formate-C-acetyltransferase]-activating enzyme activity"/>
    <property type="evidence" value="ECO:0007669"/>
    <property type="project" value="UniProtKB-UniRule"/>
</dbReference>
<dbReference type="PANTHER" id="PTHR30352">
    <property type="entry name" value="PYRUVATE FORMATE-LYASE-ACTIVATING ENZYME"/>
    <property type="match status" value="1"/>
</dbReference>
<evidence type="ECO:0000256" key="3">
    <source>
        <dbReference type="ARBA" id="ARBA00021356"/>
    </source>
</evidence>
<gene>
    <name evidence="12" type="primary">act</name>
    <name evidence="12" type="ORF">EAL2_808p03790</name>
</gene>
<dbReference type="SUPFAM" id="SSF102114">
    <property type="entry name" value="Radical SAM enzymes"/>
    <property type="match status" value="1"/>
</dbReference>
<sequence length="242" mass="27353">MKLCRLMKGKIHSIETMGLLDGPGIRFVAFFQGCPLRCSYCHNPDTWDIDGGSELSPQELFEKIRKYKPYFDKSGGGLTCSGGEPLLQPKFLLELLKLCNNAGLHTALDTSGHGLGMYEEILEYTDLVILDMKHSDVVSYKNLTQGSMDKMLDFSKVLKASDSKVWIRSVIVPGITDTNEHIKNVEAFAGKFPRLEKVEFLPYHKLGAEKYKNLGIEYRLEGTSHMCEHRLKQLTYKEADPI</sequence>
<evidence type="ECO:0000256" key="5">
    <source>
        <dbReference type="ARBA" id="ARBA00022691"/>
    </source>
</evidence>
<keyword evidence="12" id="KW-0456">Lyase</keyword>
<keyword evidence="12" id="KW-0670">Pyruvate</keyword>
<keyword evidence="13" id="KW-1185">Reference proteome</keyword>
<dbReference type="SFLD" id="SFLDS00029">
    <property type="entry name" value="Radical_SAM"/>
    <property type="match status" value="1"/>
</dbReference>
<reference evidence="12 13" key="1">
    <citation type="journal article" date="2014" name="Genome Announc.">
        <title>Complete Genome Sequence of Amino Acid-Utilizing Eubacterium acidaminophilum al-2 (DSM 3953).</title>
        <authorList>
            <person name="Poehlein A."/>
            <person name="Andreesen J.R."/>
            <person name="Daniel R."/>
        </authorList>
    </citation>
    <scope>NUCLEOTIDE SEQUENCE [LARGE SCALE GENOMIC DNA]</scope>
    <source>
        <strain evidence="12 13">DSM 3953</strain>
        <plasmid evidence="13">Plasmid EAL2_808p</plasmid>
    </source>
</reference>
<evidence type="ECO:0000256" key="9">
    <source>
        <dbReference type="ARBA" id="ARBA00023014"/>
    </source>
</evidence>
<keyword evidence="10" id="KW-0963">Cytoplasm</keyword>
<dbReference type="Pfam" id="PF04055">
    <property type="entry name" value="Radical_SAM"/>
    <property type="match status" value="1"/>
</dbReference>
<dbReference type="CDD" id="cd01335">
    <property type="entry name" value="Radical_SAM"/>
    <property type="match status" value="1"/>
</dbReference>
<keyword evidence="5 10" id="KW-0949">S-adenosyl-L-methionine</keyword>
<dbReference type="InterPro" id="IPR013785">
    <property type="entry name" value="Aldolase_TIM"/>
</dbReference>
<dbReference type="InterPro" id="IPR058240">
    <property type="entry name" value="rSAM_sf"/>
</dbReference>
<dbReference type="GO" id="GO:0051539">
    <property type="term" value="F:4 iron, 4 sulfur cluster binding"/>
    <property type="evidence" value="ECO:0007669"/>
    <property type="project" value="UniProtKB-UniRule"/>
</dbReference>
<dbReference type="RefSeq" id="WP_242842537.1">
    <property type="nucleotide sequence ID" value="NZ_CP007453.1"/>
</dbReference>
<proteinExistence type="inferred from homology"/>
<evidence type="ECO:0000313" key="12">
    <source>
        <dbReference type="EMBL" id="AHM57883.1"/>
    </source>
</evidence>
<feature type="domain" description="Radical SAM core" evidence="11">
    <location>
        <begin position="20"/>
        <end position="242"/>
    </location>
</feature>
<dbReference type="PANTHER" id="PTHR30352:SF5">
    <property type="entry name" value="PYRUVATE FORMATE-LYASE 1-ACTIVATING ENZYME"/>
    <property type="match status" value="1"/>
</dbReference>
<evidence type="ECO:0000256" key="10">
    <source>
        <dbReference type="RuleBase" id="RU362053"/>
    </source>
</evidence>
<dbReference type="InterPro" id="IPR012838">
    <property type="entry name" value="PFL1_activating"/>
</dbReference>
<keyword evidence="4 10" id="KW-0004">4Fe-4S</keyword>
<protein>
    <recommendedName>
        <fullName evidence="3 10">Pyruvate formate-lyase-activating enzyme</fullName>
        <ecNumber evidence="10">1.97.1.4</ecNumber>
    </recommendedName>
</protein>
<keyword evidence="12" id="KW-0614">Plasmid</keyword>
<dbReference type="Proteomes" id="UP000019591">
    <property type="component" value="Plasmid EAL2_808p"/>
</dbReference>
<comment type="similarity">
    <text evidence="2 10">Belongs to the organic radical-activating enzymes family.</text>
</comment>
<geneLocation type="plasmid" evidence="12 13">
    <name>EAL2_808p</name>
</geneLocation>
<dbReference type="PROSITE" id="PS01087">
    <property type="entry name" value="RADICAL_ACTIVATING"/>
    <property type="match status" value="1"/>
</dbReference>
<evidence type="ECO:0000256" key="4">
    <source>
        <dbReference type="ARBA" id="ARBA00022485"/>
    </source>
</evidence>
<dbReference type="AlphaFoldDB" id="W8TJB6"/>
<dbReference type="eggNOG" id="COG1180">
    <property type="taxonomic scope" value="Bacteria"/>
</dbReference>
<dbReference type="GO" id="GO:0016829">
    <property type="term" value="F:lyase activity"/>
    <property type="evidence" value="ECO:0007669"/>
    <property type="project" value="UniProtKB-KW"/>
</dbReference>
<evidence type="ECO:0000259" key="11">
    <source>
        <dbReference type="PROSITE" id="PS51918"/>
    </source>
</evidence>
<dbReference type="HOGENOM" id="CLU_058969_1_1_9"/>
<dbReference type="InterPro" id="IPR007197">
    <property type="entry name" value="rSAM"/>
</dbReference>
<name>W8TJB6_PEPAC</name>
<organism evidence="12 13">
    <name type="scientific">Peptoclostridium acidaminophilum DSM 3953</name>
    <dbReference type="NCBI Taxonomy" id="1286171"/>
    <lineage>
        <taxon>Bacteria</taxon>
        <taxon>Bacillati</taxon>
        <taxon>Bacillota</taxon>
        <taxon>Clostridia</taxon>
        <taxon>Peptostreptococcales</taxon>
        <taxon>Peptoclostridiaceae</taxon>
        <taxon>Peptoclostridium</taxon>
    </lineage>
</organism>
<evidence type="ECO:0000256" key="6">
    <source>
        <dbReference type="ARBA" id="ARBA00022723"/>
    </source>
</evidence>